<proteinExistence type="predicted"/>
<gene>
    <name evidence="2" type="ORF">ENX68_06915</name>
</gene>
<accession>A0A7V3RIA5</accession>
<comment type="caution">
    <text evidence="2">The sequence shown here is derived from an EMBL/GenBank/DDBJ whole genome shotgun (WGS) entry which is preliminary data.</text>
</comment>
<feature type="signal peptide" evidence="1">
    <location>
        <begin position="1"/>
        <end position="19"/>
    </location>
</feature>
<sequence>MKLLLNIAIIFVLVGLAFAARPFSTDDAGTVSPGAYELELGYDLWSEIGNLGLGFKHGLTDKMDIGIGFGFNIVTEPKNSFTPSELCLKYVILPDFLATSFTAEIGGSSYALNCILTRCLGPVEFDANLGYLTGDSSITYSGAVIYSFGNLALGGEVLGEKETQNFLVGGRWTIKEGLMLDAGFTGDFDFEEKIATFGIHYEL</sequence>
<keyword evidence="1" id="KW-0732">Signal</keyword>
<evidence type="ECO:0008006" key="3">
    <source>
        <dbReference type="Google" id="ProtNLM"/>
    </source>
</evidence>
<protein>
    <recommendedName>
        <fullName evidence="3">Outer membrane protein beta-barrel domain-containing protein</fullName>
    </recommendedName>
</protein>
<evidence type="ECO:0000256" key="1">
    <source>
        <dbReference type="SAM" id="SignalP"/>
    </source>
</evidence>
<name>A0A7V3RIA5_UNCW3</name>
<reference evidence="2" key="1">
    <citation type="journal article" date="2020" name="mSystems">
        <title>Genome- and Community-Level Interaction Insights into Carbon Utilization and Element Cycling Functions of Hydrothermarchaeota in Hydrothermal Sediment.</title>
        <authorList>
            <person name="Zhou Z."/>
            <person name="Liu Y."/>
            <person name="Xu W."/>
            <person name="Pan J."/>
            <person name="Luo Z.H."/>
            <person name="Li M."/>
        </authorList>
    </citation>
    <scope>NUCLEOTIDE SEQUENCE [LARGE SCALE GENOMIC DNA]</scope>
    <source>
        <strain evidence="2">SpSt-961</strain>
    </source>
</reference>
<dbReference type="EMBL" id="DTOZ01000170">
    <property type="protein sequence ID" value="HGE78707.1"/>
    <property type="molecule type" value="Genomic_DNA"/>
</dbReference>
<evidence type="ECO:0000313" key="2">
    <source>
        <dbReference type="EMBL" id="HGE78707.1"/>
    </source>
</evidence>
<dbReference type="AlphaFoldDB" id="A0A7V3RIA5"/>
<organism evidence="2">
    <name type="scientific">candidate division WOR-3 bacterium</name>
    <dbReference type="NCBI Taxonomy" id="2052148"/>
    <lineage>
        <taxon>Bacteria</taxon>
        <taxon>Bacteria division WOR-3</taxon>
    </lineage>
</organism>
<feature type="chain" id="PRO_5030812666" description="Outer membrane protein beta-barrel domain-containing protein" evidence="1">
    <location>
        <begin position="20"/>
        <end position="203"/>
    </location>
</feature>